<dbReference type="InterPro" id="IPR036388">
    <property type="entry name" value="WH-like_DNA-bd_sf"/>
</dbReference>
<dbReference type="InterPro" id="IPR013324">
    <property type="entry name" value="RNA_pol_sigma_r3/r4-like"/>
</dbReference>
<name>A0ABQ2ISV9_9PSEU</name>
<protein>
    <submittedName>
        <fullName evidence="8">DNA-directed RNA polymerase sigma-70 factor</fullName>
    </submittedName>
</protein>
<evidence type="ECO:0000259" key="6">
    <source>
        <dbReference type="Pfam" id="PF04542"/>
    </source>
</evidence>
<gene>
    <name evidence="8" type="primary">rpoE</name>
    <name evidence="8" type="ORF">GCM10011609_81210</name>
</gene>
<evidence type="ECO:0000256" key="4">
    <source>
        <dbReference type="ARBA" id="ARBA00023125"/>
    </source>
</evidence>
<dbReference type="SUPFAM" id="SSF88659">
    <property type="entry name" value="Sigma3 and sigma4 domains of RNA polymerase sigma factors"/>
    <property type="match status" value="1"/>
</dbReference>
<evidence type="ECO:0000256" key="3">
    <source>
        <dbReference type="ARBA" id="ARBA00023082"/>
    </source>
</evidence>
<keyword evidence="5" id="KW-0804">Transcription</keyword>
<dbReference type="Gene3D" id="1.10.10.10">
    <property type="entry name" value="Winged helix-like DNA-binding domain superfamily/Winged helix DNA-binding domain"/>
    <property type="match status" value="1"/>
</dbReference>
<dbReference type="InterPro" id="IPR014284">
    <property type="entry name" value="RNA_pol_sigma-70_dom"/>
</dbReference>
<dbReference type="Gene3D" id="1.10.1740.10">
    <property type="match status" value="1"/>
</dbReference>
<evidence type="ECO:0000313" key="8">
    <source>
        <dbReference type="EMBL" id="GGN26349.1"/>
    </source>
</evidence>
<dbReference type="InterPro" id="IPR013325">
    <property type="entry name" value="RNA_pol_sigma_r2"/>
</dbReference>
<accession>A0ABQ2ISV9</accession>
<evidence type="ECO:0000259" key="7">
    <source>
        <dbReference type="Pfam" id="PF08281"/>
    </source>
</evidence>
<keyword evidence="3" id="KW-0731">Sigma factor</keyword>
<dbReference type="InterPro" id="IPR007627">
    <property type="entry name" value="RNA_pol_sigma70_r2"/>
</dbReference>
<feature type="domain" description="RNA polymerase sigma factor 70 region 4 type 2" evidence="7">
    <location>
        <begin position="157"/>
        <end position="207"/>
    </location>
</feature>
<evidence type="ECO:0000256" key="5">
    <source>
        <dbReference type="ARBA" id="ARBA00023163"/>
    </source>
</evidence>
<evidence type="ECO:0000256" key="1">
    <source>
        <dbReference type="ARBA" id="ARBA00010641"/>
    </source>
</evidence>
<dbReference type="GO" id="GO:0000428">
    <property type="term" value="C:DNA-directed RNA polymerase complex"/>
    <property type="evidence" value="ECO:0007669"/>
    <property type="project" value="UniProtKB-KW"/>
</dbReference>
<dbReference type="Proteomes" id="UP000597656">
    <property type="component" value="Unassembled WGS sequence"/>
</dbReference>
<dbReference type="InterPro" id="IPR039425">
    <property type="entry name" value="RNA_pol_sigma-70-like"/>
</dbReference>
<organism evidence="8 9">
    <name type="scientific">Lentzea pudingi</name>
    <dbReference type="NCBI Taxonomy" id="1789439"/>
    <lineage>
        <taxon>Bacteria</taxon>
        <taxon>Bacillati</taxon>
        <taxon>Actinomycetota</taxon>
        <taxon>Actinomycetes</taxon>
        <taxon>Pseudonocardiales</taxon>
        <taxon>Pseudonocardiaceae</taxon>
        <taxon>Lentzea</taxon>
    </lineage>
</organism>
<feature type="domain" description="RNA polymerase sigma-70 region 2" evidence="6">
    <location>
        <begin position="65"/>
        <end position="129"/>
    </location>
</feature>
<dbReference type="Pfam" id="PF08281">
    <property type="entry name" value="Sigma70_r4_2"/>
    <property type="match status" value="1"/>
</dbReference>
<comment type="similarity">
    <text evidence="1">Belongs to the sigma-70 factor family. ECF subfamily.</text>
</comment>
<dbReference type="InterPro" id="IPR013249">
    <property type="entry name" value="RNA_pol_sigma70_r4_t2"/>
</dbReference>
<dbReference type="PANTHER" id="PTHR43133">
    <property type="entry name" value="RNA POLYMERASE ECF-TYPE SIGMA FACTO"/>
    <property type="match status" value="1"/>
</dbReference>
<dbReference type="PANTHER" id="PTHR43133:SF58">
    <property type="entry name" value="ECF RNA POLYMERASE SIGMA FACTOR SIGD"/>
    <property type="match status" value="1"/>
</dbReference>
<dbReference type="NCBIfam" id="NF007230">
    <property type="entry name" value="PRK09648.1"/>
    <property type="match status" value="1"/>
</dbReference>
<proteinExistence type="inferred from homology"/>
<keyword evidence="4" id="KW-0238">DNA-binding</keyword>
<sequence>MRFDEWLDRANQDLVASVAARLDVEAALVDVKRRGAMPVAGSEADVSAAVAGDRQAIERVLHFIRPLVVKYCRARVGRSAVTADSVAQDVCLAVLTALPKYRDQGRPFLAFVYGIAVHKVADAHRAAARDRHERSPDVAEMEAVEQRAMQSEFSSQMSRLLHLLPEKQREILVLTVMVGLSAEETAEAVGSTPGAVRVARHRALGRLRKEIAAAELATSFAWSARADER</sequence>
<dbReference type="CDD" id="cd06171">
    <property type="entry name" value="Sigma70_r4"/>
    <property type="match status" value="1"/>
</dbReference>
<comment type="caution">
    <text evidence="8">The sequence shown here is derived from an EMBL/GenBank/DDBJ whole genome shotgun (WGS) entry which is preliminary data.</text>
</comment>
<keyword evidence="9" id="KW-1185">Reference proteome</keyword>
<reference evidence="9" key="1">
    <citation type="journal article" date="2019" name="Int. J. Syst. Evol. Microbiol.">
        <title>The Global Catalogue of Microorganisms (GCM) 10K type strain sequencing project: providing services to taxonomists for standard genome sequencing and annotation.</title>
        <authorList>
            <consortium name="The Broad Institute Genomics Platform"/>
            <consortium name="The Broad Institute Genome Sequencing Center for Infectious Disease"/>
            <person name="Wu L."/>
            <person name="Ma J."/>
        </authorList>
    </citation>
    <scope>NUCLEOTIDE SEQUENCE [LARGE SCALE GENOMIC DNA]</scope>
    <source>
        <strain evidence="9">CGMCC 4.7319</strain>
    </source>
</reference>
<keyword evidence="2" id="KW-0805">Transcription regulation</keyword>
<dbReference type="EMBL" id="BMNC01000023">
    <property type="protein sequence ID" value="GGN26349.1"/>
    <property type="molecule type" value="Genomic_DNA"/>
</dbReference>
<evidence type="ECO:0000313" key="9">
    <source>
        <dbReference type="Proteomes" id="UP000597656"/>
    </source>
</evidence>
<keyword evidence="8" id="KW-0240">DNA-directed RNA polymerase</keyword>
<dbReference type="NCBIfam" id="TIGR02937">
    <property type="entry name" value="sigma70-ECF"/>
    <property type="match status" value="1"/>
</dbReference>
<evidence type="ECO:0000256" key="2">
    <source>
        <dbReference type="ARBA" id="ARBA00023015"/>
    </source>
</evidence>
<dbReference type="SUPFAM" id="SSF88946">
    <property type="entry name" value="Sigma2 domain of RNA polymerase sigma factors"/>
    <property type="match status" value="1"/>
</dbReference>
<dbReference type="Pfam" id="PF04542">
    <property type="entry name" value="Sigma70_r2"/>
    <property type="match status" value="1"/>
</dbReference>